<dbReference type="InterPro" id="IPR000182">
    <property type="entry name" value="GNAT_dom"/>
</dbReference>
<name>A0A1L9SSW6_9EURO</name>
<reference evidence="3" key="1">
    <citation type="journal article" date="2017" name="Genome Biol.">
        <title>Comparative genomics reveals high biological diversity and specific adaptations in the industrially and medically important fungal genus Aspergillus.</title>
        <authorList>
            <person name="de Vries R.P."/>
            <person name="Riley R."/>
            <person name="Wiebenga A."/>
            <person name="Aguilar-Osorio G."/>
            <person name="Amillis S."/>
            <person name="Uchima C.A."/>
            <person name="Anderluh G."/>
            <person name="Asadollahi M."/>
            <person name="Askin M."/>
            <person name="Barry K."/>
            <person name="Battaglia E."/>
            <person name="Bayram O."/>
            <person name="Benocci T."/>
            <person name="Braus-Stromeyer S.A."/>
            <person name="Caldana C."/>
            <person name="Canovas D."/>
            <person name="Cerqueira G.C."/>
            <person name="Chen F."/>
            <person name="Chen W."/>
            <person name="Choi C."/>
            <person name="Clum A."/>
            <person name="Dos Santos R.A."/>
            <person name="Damasio A.R."/>
            <person name="Diallinas G."/>
            <person name="Emri T."/>
            <person name="Fekete E."/>
            <person name="Flipphi M."/>
            <person name="Freyberg S."/>
            <person name="Gallo A."/>
            <person name="Gournas C."/>
            <person name="Habgood R."/>
            <person name="Hainaut M."/>
            <person name="Harispe M.L."/>
            <person name="Henrissat B."/>
            <person name="Hilden K.S."/>
            <person name="Hope R."/>
            <person name="Hossain A."/>
            <person name="Karabika E."/>
            <person name="Karaffa L."/>
            <person name="Karanyi Z."/>
            <person name="Krasevec N."/>
            <person name="Kuo A."/>
            <person name="Kusch H."/>
            <person name="LaButti K."/>
            <person name="Lagendijk E.L."/>
            <person name="Lapidus A."/>
            <person name="Levasseur A."/>
            <person name="Lindquist E."/>
            <person name="Lipzen A."/>
            <person name="Logrieco A.F."/>
            <person name="MacCabe A."/>
            <person name="Maekelae M.R."/>
            <person name="Malavazi I."/>
            <person name="Melin P."/>
            <person name="Meyer V."/>
            <person name="Mielnichuk N."/>
            <person name="Miskei M."/>
            <person name="Molnar A.P."/>
            <person name="Mule G."/>
            <person name="Ngan C.Y."/>
            <person name="Orejas M."/>
            <person name="Orosz E."/>
            <person name="Ouedraogo J.P."/>
            <person name="Overkamp K.M."/>
            <person name="Park H.-S."/>
            <person name="Perrone G."/>
            <person name="Piumi F."/>
            <person name="Punt P.J."/>
            <person name="Ram A.F."/>
            <person name="Ramon A."/>
            <person name="Rauscher S."/>
            <person name="Record E."/>
            <person name="Riano-Pachon D.M."/>
            <person name="Robert V."/>
            <person name="Roehrig J."/>
            <person name="Ruller R."/>
            <person name="Salamov A."/>
            <person name="Salih N.S."/>
            <person name="Samson R.A."/>
            <person name="Sandor E."/>
            <person name="Sanguinetti M."/>
            <person name="Schuetze T."/>
            <person name="Sepcic K."/>
            <person name="Shelest E."/>
            <person name="Sherlock G."/>
            <person name="Sophianopoulou V."/>
            <person name="Squina F.M."/>
            <person name="Sun H."/>
            <person name="Susca A."/>
            <person name="Todd R.B."/>
            <person name="Tsang A."/>
            <person name="Unkles S.E."/>
            <person name="van de Wiele N."/>
            <person name="van Rossen-Uffink D."/>
            <person name="Oliveira J.V."/>
            <person name="Vesth T.C."/>
            <person name="Visser J."/>
            <person name="Yu J.-H."/>
            <person name="Zhou M."/>
            <person name="Andersen M.R."/>
            <person name="Archer D.B."/>
            <person name="Baker S.E."/>
            <person name="Benoit I."/>
            <person name="Brakhage A.A."/>
            <person name="Braus G.H."/>
            <person name="Fischer R."/>
            <person name="Frisvad J.C."/>
            <person name="Goldman G.H."/>
            <person name="Houbraken J."/>
            <person name="Oakley B."/>
            <person name="Pocsi I."/>
            <person name="Scazzocchio C."/>
            <person name="Seiboth B."/>
            <person name="vanKuyk P.A."/>
            <person name="Wortman J."/>
            <person name="Dyer P.S."/>
            <person name="Grigoriev I.V."/>
        </authorList>
    </citation>
    <scope>NUCLEOTIDE SEQUENCE [LARGE SCALE GENOMIC DNA]</scope>
    <source>
        <strain evidence="3">CBS 506.65</strain>
    </source>
</reference>
<dbReference type="InterPro" id="IPR051531">
    <property type="entry name" value="N-acetyltransferase"/>
</dbReference>
<proteinExistence type="predicted"/>
<dbReference type="OrthoDB" id="4072826at2759"/>
<dbReference type="GeneID" id="34608614"/>
<accession>A0A1L9SSW6</accession>
<protein>
    <recommendedName>
        <fullName evidence="1">N-acetyltransferase domain-containing protein</fullName>
    </recommendedName>
</protein>
<dbReference type="AlphaFoldDB" id="A0A1L9SSW6"/>
<dbReference type="GO" id="GO:0016747">
    <property type="term" value="F:acyltransferase activity, transferring groups other than amino-acyl groups"/>
    <property type="evidence" value="ECO:0007669"/>
    <property type="project" value="InterPro"/>
</dbReference>
<dbReference type="InterPro" id="IPR016181">
    <property type="entry name" value="Acyl_CoA_acyltransferase"/>
</dbReference>
<dbReference type="STRING" id="1073090.A0A1L9SSW6"/>
<dbReference type="Pfam" id="PF13302">
    <property type="entry name" value="Acetyltransf_3"/>
    <property type="match status" value="1"/>
</dbReference>
<dbReference type="PANTHER" id="PTHR43792:SF1">
    <property type="entry name" value="N-ACETYLTRANSFERASE DOMAIN-CONTAINING PROTEIN"/>
    <property type="match status" value="1"/>
</dbReference>
<evidence type="ECO:0000259" key="1">
    <source>
        <dbReference type="PROSITE" id="PS51186"/>
    </source>
</evidence>
<dbReference type="RefSeq" id="XP_022584805.1">
    <property type="nucleotide sequence ID" value="XM_022722149.1"/>
</dbReference>
<dbReference type="VEuPathDB" id="FungiDB:ASPZODRAFT_128913"/>
<dbReference type="PROSITE" id="PS51186">
    <property type="entry name" value="GNAT"/>
    <property type="match status" value="1"/>
</dbReference>
<dbReference type="SUPFAM" id="SSF55729">
    <property type="entry name" value="Acyl-CoA N-acyltransferases (Nat)"/>
    <property type="match status" value="1"/>
</dbReference>
<dbReference type="PANTHER" id="PTHR43792">
    <property type="entry name" value="GNAT FAMILY, PUTATIVE (AFU_ORTHOLOGUE AFUA_3G00765)-RELATED-RELATED"/>
    <property type="match status" value="1"/>
</dbReference>
<evidence type="ECO:0000313" key="2">
    <source>
        <dbReference type="EMBL" id="OJJ50295.1"/>
    </source>
</evidence>
<dbReference type="EMBL" id="KV878337">
    <property type="protein sequence ID" value="OJJ50295.1"/>
    <property type="molecule type" value="Genomic_DNA"/>
</dbReference>
<evidence type="ECO:0000313" key="3">
    <source>
        <dbReference type="Proteomes" id="UP000184188"/>
    </source>
</evidence>
<gene>
    <name evidence="2" type="ORF">ASPZODRAFT_128913</name>
</gene>
<feature type="non-terminal residue" evidence="2">
    <location>
        <position position="119"/>
    </location>
</feature>
<feature type="domain" description="N-acetyltransferase" evidence="1">
    <location>
        <begin position="1"/>
        <end position="119"/>
    </location>
</feature>
<dbReference type="Proteomes" id="UP000184188">
    <property type="component" value="Unassembled WGS sequence"/>
</dbReference>
<keyword evidence="3" id="KW-1185">Reference proteome</keyword>
<dbReference type="Gene3D" id="3.40.630.30">
    <property type="match status" value="1"/>
</dbReference>
<organism evidence="2 3">
    <name type="scientific">Penicilliopsis zonata CBS 506.65</name>
    <dbReference type="NCBI Taxonomy" id="1073090"/>
    <lineage>
        <taxon>Eukaryota</taxon>
        <taxon>Fungi</taxon>
        <taxon>Dikarya</taxon>
        <taxon>Ascomycota</taxon>
        <taxon>Pezizomycotina</taxon>
        <taxon>Eurotiomycetes</taxon>
        <taxon>Eurotiomycetidae</taxon>
        <taxon>Eurotiales</taxon>
        <taxon>Aspergillaceae</taxon>
        <taxon>Penicilliopsis</taxon>
    </lineage>
</organism>
<sequence>MKWSVSNPDSTEAQTAAWLTRFNNETCFGYAVIRTDKLIGTIGLRREAEKEEKTAGKEEEWELGYLFRSDEWGQGYATEAVQAFLAYFLTQPVIYRAGVIAQVDRGNVASLRVLERVGF</sequence>